<dbReference type="NCBIfam" id="TIGR02532">
    <property type="entry name" value="IV_pilin_GFxxxE"/>
    <property type="match status" value="1"/>
</dbReference>
<gene>
    <name evidence="7" type="ORF">J2Z71_000683</name>
</gene>
<keyword evidence="3 6" id="KW-0812">Transmembrane</keyword>
<evidence type="ECO:0000313" key="7">
    <source>
        <dbReference type="EMBL" id="MBP2025158.1"/>
    </source>
</evidence>
<accession>A0ABS4KBL7</accession>
<keyword evidence="4 6" id="KW-1133">Transmembrane helix</keyword>
<evidence type="ECO:0000256" key="6">
    <source>
        <dbReference type="SAM" id="Phobius"/>
    </source>
</evidence>
<evidence type="ECO:0000256" key="2">
    <source>
        <dbReference type="ARBA" id="ARBA00022481"/>
    </source>
</evidence>
<dbReference type="Proteomes" id="UP001519306">
    <property type="component" value="Unassembled WGS sequence"/>
</dbReference>
<dbReference type="Gene3D" id="3.30.700.10">
    <property type="entry name" value="Glycoprotein, Type 4 Pilin"/>
    <property type="match status" value="1"/>
</dbReference>
<evidence type="ECO:0000256" key="1">
    <source>
        <dbReference type="ARBA" id="ARBA00004167"/>
    </source>
</evidence>
<comment type="caution">
    <text evidence="7">The sequence shown here is derived from an EMBL/GenBank/DDBJ whole genome shotgun (WGS) entry which is preliminary data.</text>
</comment>
<feature type="transmembrane region" description="Helical" evidence="6">
    <location>
        <begin position="12"/>
        <end position="31"/>
    </location>
</feature>
<keyword evidence="5 6" id="KW-0472">Membrane</keyword>
<reference evidence="7 8" key="1">
    <citation type="submission" date="2021-03" db="EMBL/GenBank/DDBJ databases">
        <title>Genomic Encyclopedia of Type Strains, Phase IV (KMG-IV): sequencing the most valuable type-strain genomes for metagenomic binning, comparative biology and taxonomic classification.</title>
        <authorList>
            <person name="Goeker M."/>
        </authorList>
    </citation>
    <scope>NUCLEOTIDE SEQUENCE [LARGE SCALE GENOMIC DNA]</scope>
    <source>
        <strain evidence="7 8">DSM 27563</strain>
    </source>
</reference>
<evidence type="ECO:0000256" key="5">
    <source>
        <dbReference type="ARBA" id="ARBA00023136"/>
    </source>
</evidence>
<evidence type="ECO:0000256" key="4">
    <source>
        <dbReference type="ARBA" id="ARBA00022989"/>
    </source>
</evidence>
<name>A0ABS4KBL7_9FIRM</name>
<organism evidence="7 8">
    <name type="scientific">Peptoniphilus stercorisuis</name>
    <dbReference type="NCBI Taxonomy" id="1436965"/>
    <lineage>
        <taxon>Bacteria</taxon>
        <taxon>Bacillati</taxon>
        <taxon>Bacillota</taxon>
        <taxon>Tissierellia</taxon>
        <taxon>Tissierellales</taxon>
        <taxon>Peptoniphilaceae</taxon>
        <taxon>Peptoniphilus</taxon>
    </lineage>
</organism>
<dbReference type="RefSeq" id="WP_210060455.1">
    <property type="nucleotide sequence ID" value="NZ_JAGGLJ010000005.1"/>
</dbReference>
<dbReference type="PANTHER" id="PTHR30093">
    <property type="entry name" value="GENERAL SECRETION PATHWAY PROTEIN G"/>
    <property type="match status" value="1"/>
</dbReference>
<sequence>MKNKNKKLKGFTLIELVVVVAIITILITIAVPRFGKANLAAKSSAHNANVKTLKNAAILYYNETGNTGNVKEELKDYLDGENIESAIEGKEFSVNIDDDGNITVTPGMVKVDGKKIREVN</sequence>
<dbReference type="EMBL" id="JAGGLJ010000005">
    <property type="protein sequence ID" value="MBP2025158.1"/>
    <property type="molecule type" value="Genomic_DNA"/>
</dbReference>
<protein>
    <submittedName>
        <fullName evidence="7">Type IV pilus assembly protein PilA</fullName>
    </submittedName>
</protein>
<dbReference type="PANTHER" id="PTHR30093:SF44">
    <property type="entry name" value="TYPE II SECRETION SYSTEM CORE PROTEIN G"/>
    <property type="match status" value="1"/>
</dbReference>
<dbReference type="Pfam" id="PF07963">
    <property type="entry name" value="N_methyl"/>
    <property type="match status" value="1"/>
</dbReference>
<evidence type="ECO:0000256" key="3">
    <source>
        <dbReference type="ARBA" id="ARBA00022692"/>
    </source>
</evidence>
<proteinExistence type="predicted"/>
<dbReference type="InterPro" id="IPR012902">
    <property type="entry name" value="N_methyl_site"/>
</dbReference>
<dbReference type="PROSITE" id="PS00409">
    <property type="entry name" value="PROKAR_NTER_METHYL"/>
    <property type="match status" value="1"/>
</dbReference>
<keyword evidence="8" id="KW-1185">Reference proteome</keyword>
<comment type="subcellular location">
    <subcellularLocation>
        <location evidence="1">Membrane</location>
        <topology evidence="1">Single-pass membrane protein</topology>
    </subcellularLocation>
</comment>
<evidence type="ECO:0000313" key="8">
    <source>
        <dbReference type="Proteomes" id="UP001519306"/>
    </source>
</evidence>
<keyword evidence="2" id="KW-0488">Methylation</keyword>
<dbReference type="InterPro" id="IPR045584">
    <property type="entry name" value="Pilin-like"/>
</dbReference>
<dbReference type="SUPFAM" id="SSF54523">
    <property type="entry name" value="Pili subunits"/>
    <property type="match status" value="1"/>
</dbReference>